<comment type="caution">
    <text evidence="1">The sequence shown here is derived from an EMBL/GenBank/DDBJ whole genome shotgun (WGS) entry which is preliminary data.</text>
</comment>
<sequence length="84" mass="9711">MKKTFELNYDNCDIKIENRWFSGEKLYIDDELQDENLGLSFRGTLNGVLATPTGEKKIKAKLGGIFRIHCKIFVDNKLIFPTEK</sequence>
<organism evidence="1 2">
    <name type="scientific">Saliterribacillus persicus</name>
    <dbReference type="NCBI Taxonomy" id="930114"/>
    <lineage>
        <taxon>Bacteria</taxon>
        <taxon>Bacillati</taxon>
        <taxon>Bacillota</taxon>
        <taxon>Bacilli</taxon>
        <taxon>Bacillales</taxon>
        <taxon>Bacillaceae</taxon>
        <taxon>Saliterribacillus</taxon>
    </lineage>
</organism>
<gene>
    <name evidence="1" type="ORF">DFR57_11018</name>
</gene>
<name>A0A368XIH9_9BACI</name>
<dbReference type="OrthoDB" id="7067095at2"/>
<dbReference type="Proteomes" id="UP000252585">
    <property type="component" value="Unassembled WGS sequence"/>
</dbReference>
<proteinExistence type="predicted"/>
<dbReference type="EMBL" id="QPJJ01000010">
    <property type="protein sequence ID" value="RCW65804.1"/>
    <property type="molecule type" value="Genomic_DNA"/>
</dbReference>
<dbReference type="AlphaFoldDB" id="A0A368XIH9"/>
<protein>
    <submittedName>
        <fullName evidence="1">Uncharacterized protein</fullName>
    </submittedName>
</protein>
<dbReference type="RefSeq" id="WP_114353467.1">
    <property type="nucleotide sequence ID" value="NZ_QPJJ01000010.1"/>
</dbReference>
<evidence type="ECO:0000313" key="2">
    <source>
        <dbReference type="Proteomes" id="UP000252585"/>
    </source>
</evidence>
<accession>A0A368XIH9</accession>
<keyword evidence="2" id="KW-1185">Reference proteome</keyword>
<evidence type="ECO:0000313" key="1">
    <source>
        <dbReference type="EMBL" id="RCW65804.1"/>
    </source>
</evidence>
<reference evidence="1 2" key="1">
    <citation type="submission" date="2018-07" db="EMBL/GenBank/DDBJ databases">
        <title>Genomic Encyclopedia of Type Strains, Phase IV (KMG-IV): sequencing the most valuable type-strain genomes for metagenomic binning, comparative biology and taxonomic classification.</title>
        <authorList>
            <person name="Goeker M."/>
        </authorList>
    </citation>
    <scope>NUCLEOTIDE SEQUENCE [LARGE SCALE GENOMIC DNA]</scope>
    <source>
        <strain evidence="1 2">DSM 27696</strain>
    </source>
</reference>